<organism evidence="1 2">
    <name type="scientific">Catharanthus roseus</name>
    <name type="common">Madagascar periwinkle</name>
    <name type="synonym">Vinca rosea</name>
    <dbReference type="NCBI Taxonomy" id="4058"/>
    <lineage>
        <taxon>Eukaryota</taxon>
        <taxon>Viridiplantae</taxon>
        <taxon>Streptophyta</taxon>
        <taxon>Embryophyta</taxon>
        <taxon>Tracheophyta</taxon>
        <taxon>Spermatophyta</taxon>
        <taxon>Magnoliopsida</taxon>
        <taxon>eudicotyledons</taxon>
        <taxon>Gunneridae</taxon>
        <taxon>Pentapetalae</taxon>
        <taxon>asterids</taxon>
        <taxon>lamiids</taxon>
        <taxon>Gentianales</taxon>
        <taxon>Apocynaceae</taxon>
        <taxon>Rauvolfioideae</taxon>
        <taxon>Vinceae</taxon>
        <taxon>Catharanthinae</taxon>
        <taxon>Catharanthus</taxon>
    </lineage>
</organism>
<evidence type="ECO:0000313" key="1">
    <source>
        <dbReference type="EMBL" id="KAI5656187.1"/>
    </source>
</evidence>
<dbReference type="EMBL" id="CM044706">
    <property type="protein sequence ID" value="KAI5656187.1"/>
    <property type="molecule type" value="Genomic_DNA"/>
</dbReference>
<comment type="caution">
    <text evidence="1">The sequence shown here is derived from an EMBL/GenBank/DDBJ whole genome shotgun (WGS) entry which is preliminary data.</text>
</comment>
<keyword evidence="2" id="KW-1185">Reference proteome</keyword>
<gene>
    <name evidence="1" type="ORF">M9H77_24980</name>
</gene>
<name>A0ACC0A5N0_CATRO</name>
<reference evidence="2" key="1">
    <citation type="journal article" date="2023" name="Nat. Plants">
        <title>Single-cell RNA sequencing provides a high-resolution roadmap for understanding the multicellular compartmentation of specialized metabolism.</title>
        <authorList>
            <person name="Sun S."/>
            <person name="Shen X."/>
            <person name="Li Y."/>
            <person name="Li Y."/>
            <person name="Wang S."/>
            <person name="Li R."/>
            <person name="Zhang H."/>
            <person name="Shen G."/>
            <person name="Guo B."/>
            <person name="Wei J."/>
            <person name="Xu J."/>
            <person name="St-Pierre B."/>
            <person name="Chen S."/>
            <person name="Sun C."/>
        </authorList>
    </citation>
    <scope>NUCLEOTIDE SEQUENCE [LARGE SCALE GENOMIC DNA]</scope>
</reference>
<protein>
    <submittedName>
        <fullName evidence="1">Uncharacterized protein</fullName>
    </submittedName>
</protein>
<evidence type="ECO:0000313" key="2">
    <source>
        <dbReference type="Proteomes" id="UP001060085"/>
    </source>
</evidence>
<proteinExistence type="predicted"/>
<sequence>MDNKYNVTTDNFQPFSCPGGQEIFGSSTSTTFESGGTSSGSKITTTHDDEEQFLPHGHVKYQENPRKKRTKLIKNIGGHGGSNYGVRSGAISKPNKYGTKKPDPSAPKITRPCTECGKKFWSMKALFGHMRCHPERQWRGINPPPNLKPTNSNNDDGNDFEVRRMTIEDHEVATCLLMLANGGGHIEANNSESLVHTVTTSCNNISSQGILESSSDLFVFRDSDVAAGAGRFECSSCKKVFGSHQALGGHRASHKNVKGCFAINHKNVDGNGDDQDEDEEQQLDHLIMGSDNNIGEIEVIKDGGHKCSICLRVFSSGQALGGHKRCHWEKGDDLQAVNYFADQKGIICGGGLDLNLPPPAAAAAAEDSSCSYSSSGITLDLRLGL</sequence>
<accession>A0ACC0A5N0</accession>
<dbReference type="Proteomes" id="UP001060085">
    <property type="component" value="Linkage Group LG06"/>
</dbReference>